<evidence type="ECO:0000313" key="3">
    <source>
        <dbReference type="EMBL" id="MDS0222487.1"/>
    </source>
</evidence>
<keyword evidence="4" id="KW-1185">Reference proteome</keyword>
<dbReference type="InterPro" id="IPR055813">
    <property type="entry name" value="DUF7389"/>
</dbReference>
<name>A0AAE4JHF2_9EURY</name>
<proteinExistence type="predicted"/>
<protein>
    <recommendedName>
        <fullName evidence="2">DUF7389 domain-containing protein</fullName>
    </recommendedName>
</protein>
<dbReference type="EMBL" id="JAMQOM010000005">
    <property type="protein sequence ID" value="MDS0222487.1"/>
    <property type="molecule type" value="Genomic_DNA"/>
</dbReference>
<feature type="region of interest" description="Disordered" evidence="1">
    <location>
        <begin position="1"/>
        <end position="27"/>
    </location>
</feature>
<dbReference type="RefSeq" id="WP_310897104.1">
    <property type="nucleotide sequence ID" value="NZ_JAMQOM010000005.1"/>
</dbReference>
<evidence type="ECO:0000259" key="2">
    <source>
        <dbReference type="Pfam" id="PF24115"/>
    </source>
</evidence>
<accession>A0AAE4JHF2</accession>
<dbReference type="AlphaFoldDB" id="A0AAE4JHF2"/>
<evidence type="ECO:0000256" key="1">
    <source>
        <dbReference type="SAM" id="MobiDB-lite"/>
    </source>
</evidence>
<reference evidence="3 4" key="1">
    <citation type="submission" date="2022-06" db="EMBL/GenBank/DDBJ databases">
        <title>Haloarcula sp. a new haloarchaeum isolate from saline soil.</title>
        <authorList>
            <person name="Strakova D."/>
            <person name="Galisteo C."/>
            <person name="Sanchez-Porro C."/>
            <person name="Ventosa A."/>
        </authorList>
    </citation>
    <scope>NUCLEOTIDE SEQUENCE [LARGE SCALE GENOMIC DNA]</scope>
    <source>
        <strain evidence="3 4">S1AR25-5A</strain>
    </source>
</reference>
<evidence type="ECO:0000313" key="4">
    <source>
        <dbReference type="Proteomes" id="UP001253439"/>
    </source>
</evidence>
<comment type="caution">
    <text evidence="3">The sequence shown here is derived from an EMBL/GenBank/DDBJ whole genome shotgun (WGS) entry which is preliminary data.</text>
</comment>
<gene>
    <name evidence="3" type="ORF">NDI54_14165</name>
</gene>
<dbReference type="Pfam" id="PF24115">
    <property type="entry name" value="DUF7389"/>
    <property type="match status" value="1"/>
</dbReference>
<dbReference type="Proteomes" id="UP001253439">
    <property type="component" value="Unassembled WGS sequence"/>
</dbReference>
<feature type="domain" description="DUF7389" evidence="2">
    <location>
        <begin position="16"/>
        <end position="82"/>
    </location>
</feature>
<organism evidence="3 4">
    <name type="scientific">Haloarcula terrestris</name>
    <dbReference type="NCBI Taxonomy" id="2950533"/>
    <lineage>
        <taxon>Archaea</taxon>
        <taxon>Methanobacteriati</taxon>
        <taxon>Methanobacteriota</taxon>
        <taxon>Stenosarchaea group</taxon>
        <taxon>Halobacteria</taxon>
        <taxon>Halobacteriales</taxon>
        <taxon>Haloarculaceae</taxon>
        <taxon>Haloarcula</taxon>
    </lineage>
</organism>
<sequence>MSSEPDRESAAAPGAVETVERTDIGSSMEARLKRGNGTRDEDSVTIKAKGRTAEETIEEFYKLLAEYEAKVSGRLRDIQPEEVDK</sequence>